<evidence type="ECO:0000256" key="2">
    <source>
        <dbReference type="SAM" id="SignalP"/>
    </source>
</evidence>
<feature type="region of interest" description="Disordered" evidence="1">
    <location>
        <begin position="84"/>
        <end position="106"/>
    </location>
</feature>
<dbReference type="EMBL" id="PNBA02000009">
    <property type="protein sequence ID" value="KAG6413035.1"/>
    <property type="molecule type" value="Genomic_DNA"/>
</dbReference>
<gene>
    <name evidence="3" type="ORF">SASPL_125733</name>
</gene>
<evidence type="ECO:0000256" key="1">
    <source>
        <dbReference type="SAM" id="MobiDB-lite"/>
    </source>
</evidence>
<dbReference type="OrthoDB" id="1903945at2759"/>
<dbReference type="InterPro" id="IPR049306">
    <property type="entry name" value="GLV1-2"/>
</dbReference>
<keyword evidence="4" id="KW-1185">Reference proteome</keyword>
<reference evidence="3" key="1">
    <citation type="submission" date="2018-01" db="EMBL/GenBank/DDBJ databases">
        <authorList>
            <person name="Mao J.F."/>
        </authorList>
    </citation>
    <scope>NUCLEOTIDE SEQUENCE</scope>
    <source>
        <strain evidence="3">Huo1</strain>
        <tissue evidence="3">Leaf</tissue>
    </source>
</reference>
<protein>
    <submittedName>
        <fullName evidence="3">Uncharacterized protein</fullName>
    </submittedName>
</protein>
<comment type="caution">
    <text evidence="3">The sequence shown here is derived from an EMBL/GenBank/DDBJ whole genome shotgun (WGS) entry which is preliminary data.</text>
</comment>
<dbReference type="PANTHER" id="PTHR33743">
    <property type="entry name" value="PROTEIN GOLVEN 6-RELATED"/>
    <property type="match status" value="1"/>
</dbReference>
<sequence length="133" mass="14820">MKTAISLLLLLLLIIHQAHGMGVIRKGSITHSSQQFMSHKTLEEKTDKDVDNSVWESKNFSGRARKLMITSPIPTTATIAKNEKNTNREKSATKVNSSSMAEQRLATDETYPGILDIAGMDYSQARRKPPIHN</sequence>
<reference evidence="3" key="2">
    <citation type="submission" date="2020-08" db="EMBL/GenBank/DDBJ databases">
        <title>Plant Genome Project.</title>
        <authorList>
            <person name="Zhang R.-G."/>
        </authorList>
    </citation>
    <scope>NUCLEOTIDE SEQUENCE</scope>
    <source>
        <strain evidence="3">Huo1</strain>
        <tissue evidence="3">Leaf</tissue>
    </source>
</reference>
<evidence type="ECO:0000313" key="3">
    <source>
        <dbReference type="EMBL" id="KAG6413035.1"/>
    </source>
</evidence>
<feature type="chain" id="PRO_5036454601" evidence="2">
    <location>
        <begin position="21"/>
        <end position="133"/>
    </location>
</feature>
<name>A0A8X8XG03_SALSN</name>
<organism evidence="3">
    <name type="scientific">Salvia splendens</name>
    <name type="common">Scarlet sage</name>
    <dbReference type="NCBI Taxonomy" id="180675"/>
    <lineage>
        <taxon>Eukaryota</taxon>
        <taxon>Viridiplantae</taxon>
        <taxon>Streptophyta</taxon>
        <taxon>Embryophyta</taxon>
        <taxon>Tracheophyta</taxon>
        <taxon>Spermatophyta</taxon>
        <taxon>Magnoliopsida</taxon>
        <taxon>eudicotyledons</taxon>
        <taxon>Gunneridae</taxon>
        <taxon>Pentapetalae</taxon>
        <taxon>asterids</taxon>
        <taxon>lamiids</taxon>
        <taxon>Lamiales</taxon>
        <taxon>Lamiaceae</taxon>
        <taxon>Nepetoideae</taxon>
        <taxon>Mentheae</taxon>
        <taxon>Salviinae</taxon>
        <taxon>Salvia</taxon>
        <taxon>Salvia subgen. Calosphace</taxon>
        <taxon>core Calosphace</taxon>
    </lineage>
</organism>
<dbReference type="Pfam" id="PF21529">
    <property type="entry name" value="GLV1-2"/>
    <property type="match status" value="1"/>
</dbReference>
<proteinExistence type="predicted"/>
<feature type="signal peptide" evidence="2">
    <location>
        <begin position="1"/>
        <end position="20"/>
    </location>
</feature>
<dbReference type="AlphaFoldDB" id="A0A8X8XG03"/>
<dbReference type="Proteomes" id="UP000298416">
    <property type="component" value="Unassembled WGS sequence"/>
</dbReference>
<keyword evidence="2" id="KW-0732">Signal</keyword>
<dbReference type="PANTHER" id="PTHR33743:SF19">
    <property type="entry name" value="PROTEIN GOLVEN 6"/>
    <property type="match status" value="1"/>
</dbReference>
<evidence type="ECO:0000313" key="4">
    <source>
        <dbReference type="Proteomes" id="UP000298416"/>
    </source>
</evidence>
<accession>A0A8X8XG03</accession>